<feature type="domain" description="AAA+ ATPase" evidence="4">
    <location>
        <begin position="525"/>
        <end position="663"/>
    </location>
</feature>
<evidence type="ECO:0000313" key="6">
    <source>
        <dbReference type="Proteomes" id="UP000318138"/>
    </source>
</evidence>
<proteinExistence type="inferred from homology"/>
<accession>A0A859FF54</accession>
<name>A0A859FF54_9BACI</name>
<dbReference type="PRINTS" id="PR00819">
    <property type="entry name" value="CBXCFQXSUPER"/>
</dbReference>
<dbReference type="InterPro" id="IPR003959">
    <property type="entry name" value="ATPase_AAA_core"/>
</dbReference>
<dbReference type="EMBL" id="CP041372">
    <property type="protein sequence ID" value="QKS71332.1"/>
    <property type="molecule type" value="Genomic_DNA"/>
</dbReference>
<evidence type="ECO:0000259" key="4">
    <source>
        <dbReference type="SMART" id="SM00382"/>
    </source>
</evidence>
<dbReference type="FunFam" id="3.40.50.300:FF:000216">
    <property type="entry name" value="Type VII secretion ATPase EccA"/>
    <property type="match status" value="2"/>
</dbReference>
<comment type="similarity">
    <text evidence="1">Belongs to the CbxX/CfxQ family.</text>
</comment>
<protein>
    <submittedName>
        <fullName evidence="5">AAA family ATPase</fullName>
    </submittedName>
</protein>
<dbReference type="KEGG" id="psua:FLK61_32000"/>
<dbReference type="InterPro" id="IPR041627">
    <property type="entry name" value="AAA_lid_6"/>
</dbReference>
<reference evidence="6" key="1">
    <citation type="submission" date="2019-07" db="EMBL/GenBank/DDBJ databases">
        <title>Bacillus alkalisoli sp. nov. isolated from saline soil.</title>
        <authorList>
            <person name="Sun J.-Q."/>
            <person name="Xu L."/>
        </authorList>
    </citation>
    <scope>NUCLEOTIDE SEQUENCE [LARGE SCALE GENOMIC DNA]</scope>
    <source>
        <strain evidence="6">M4U3P1</strain>
    </source>
</reference>
<dbReference type="GO" id="GO:0005524">
    <property type="term" value="F:ATP binding"/>
    <property type="evidence" value="ECO:0007669"/>
    <property type="project" value="UniProtKB-KW"/>
</dbReference>
<dbReference type="InterPro" id="IPR003593">
    <property type="entry name" value="AAA+_ATPase"/>
</dbReference>
<keyword evidence="6" id="KW-1185">Reference proteome</keyword>
<sequence>MNQQKPYKPIDERLEEYKRMPFSNLHEGELVRALEEATTQLEDWYALCAVARYERKKEWDLRIEEWLIKATKQQTSFVNNVVSHIVEKELPVKIFEDAFPKVRETDHSQGKKQQLGRLEAMLEDGRQLLAAKMNLRSYSSDNHLQEKLELLNEIQQSILEALQAVEEYRKTISGIYSSKDKKQELSGKIEQIQSAVAAWDDLQNEEENDEAIEELHRMIGLHEVKKKVESYYQYLQFERERSRQGYQLQHGRSHHMILTGNPGTGKTTIARLLAKIYYKLGVLEREDVVEVDRSQLVGPYVGQTEERTMDVIKQAIGGVLFIDEAYALKREGSQGSDYGQTAIDTLVSAMTNGEYAGRFAVILAGYPEEMRTFLLSNPGLRSRFPESNHLHLPDYSPSELTEIGEQVALDNDFFLTEEGKKALLDRIAKEQVDETFGNARTVHNIILDAIFTQGAKATREENYSRESFAVLDKEAFALDTPSYHAEEKLEALIGLEEVKKQVKQLAAFVKVQQEREDKGLKTVPIQLHSVFTGPPGTGKTTVAEIYGHILHELGLLKRGHLVVAGRSDLVAGYVGQTAVKTKRVIKDALGGVLFIDEAYSLLRGGGEDFGREAIDTLVDEMTKHDENLVVIIAGYEKPIQSLLESNQGLASRFKKTITFKEYSINELLLIADFYLDQFGYELESGVRDKIKEAIIKYPPKANARSMKDLVLEAIQVQAYNVLSEERADVVTLTEKDFAFLLEASS</sequence>
<dbReference type="AlphaFoldDB" id="A0A859FF54"/>
<dbReference type="Gene3D" id="1.10.8.60">
    <property type="match status" value="2"/>
</dbReference>
<dbReference type="Proteomes" id="UP000318138">
    <property type="component" value="Chromosome"/>
</dbReference>
<dbReference type="InterPro" id="IPR000641">
    <property type="entry name" value="CbxX/CfxQ"/>
</dbReference>
<organism evidence="5 6">
    <name type="scientific">Paenalkalicoccus suaedae</name>
    <dbReference type="NCBI Taxonomy" id="2592382"/>
    <lineage>
        <taxon>Bacteria</taxon>
        <taxon>Bacillati</taxon>
        <taxon>Bacillota</taxon>
        <taxon>Bacilli</taxon>
        <taxon>Bacillales</taxon>
        <taxon>Bacillaceae</taxon>
        <taxon>Paenalkalicoccus</taxon>
    </lineage>
</organism>
<dbReference type="Gene3D" id="3.40.50.300">
    <property type="entry name" value="P-loop containing nucleotide triphosphate hydrolases"/>
    <property type="match status" value="2"/>
</dbReference>
<keyword evidence="3" id="KW-0067">ATP-binding</keyword>
<dbReference type="PANTHER" id="PTHR43392:SF2">
    <property type="entry name" value="AAA-TYPE ATPASE FAMILY PROTEIN _ ANKYRIN REPEAT FAMILY PROTEIN"/>
    <property type="match status" value="1"/>
</dbReference>
<dbReference type="RefSeq" id="WP_176009367.1">
    <property type="nucleotide sequence ID" value="NZ_CP041372.2"/>
</dbReference>
<gene>
    <name evidence="5" type="ORF">FLK61_32000</name>
</gene>
<dbReference type="Pfam" id="PF00004">
    <property type="entry name" value="AAA"/>
    <property type="match status" value="2"/>
</dbReference>
<evidence type="ECO:0000256" key="2">
    <source>
        <dbReference type="ARBA" id="ARBA00022741"/>
    </source>
</evidence>
<evidence type="ECO:0000313" key="5">
    <source>
        <dbReference type="EMBL" id="QKS71332.1"/>
    </source>
</evidence>
<dbReference type="SMART" id="SM00382">
    <property type="entry name" value="AAA"/>
    <property type="match status" value="2"/>
</dbReference>
<dbReference type="InterPro" id="IPR050773">
    <property type="entry name" value="CbxX/CfxQ_RuBisCO_ESX"/>
</dbReference>
<evidence type="ECO:0000256" key="1">
    <source>
        <dbReference type="ARBA" id="ARBA00010378"/>
    </source>
</evidence>
<dbReference type="SUPFAM" id="SSF52540">
    <property type="entry name" value="P-loop containing nucleoside triphosphate hydrolases"/>
    <property type="match status" value="2"/>
</dbReference>
<dbReference type="GO" id="GO:0016887">
    <property type="term" value="F:ATP hydrolysis activity"/>
    <property type="evidence" value="ECO:0007669"/>
    <property type="project" value="InterPro"/>
</dbReference>
<keyword evidence="2" id="KW-0547">Nucleotide-binding</keyword>
<evidence type="ECO:0000256" key="3">
    <source>
        <dbReference type="ARBA" id="ARBA00022840"/>
    </source>
</evidence>
<feature type="domain" description="AAA+ ATPase" evidence="4">
    <location>
        <begin position="252"/>
        <end position="394"/>
    </location>
</feature>
<dbReference type="Pfam" id="PF17866">
    <property type="entry name" value="AAA_lid_6"/>
    <property type="match status" value="1"/>
</dbReference>
<dbReference type="PANTHER" id="PTHR43392">
    <property type="entry name" value="AAA-TYPE ATPASE FAMILY PROTEIN / ANKYRIN REPEAT FAMILY PROTEIN"/>
    <property type="match status" value="1"/>
</dbReference>
<dbReference type="InterPro" id="IPR027417">
    <property type="entry name" value="P-loop_NTPase"/>
</dbReference>